<keyword evidence="2" id="KW-0472">Membrane</keyword>
<keyword evidence="2" id="KW-1133">Transmembrane helix</keyword>
<evidence type="ECO:0000256" key="1">
    <source>
        <dbReference type="SAM" id="MobiDB-lite"/>
    </source>
</evidence>
<sequence length="243" mass="25971">MQASTPQAPALCGFPAPPHRVSPNARIGLVAYAHGLVCMLAGAAIWSAFVCAEAPVYQLVAAVSLIAVALRLERAMKCRTTAVASCSYHVGSAIEKALRECAPKSKVMFDVGDTVIRAVCANHNPTSGEAIVVHLFVMATARGAEAVYDGDQASRIWPGLFVHLDVARSLDVLFSPDSVTENDGRVRVMVHRAIAPVDQHEPFMTDSGRMNAALNRIRLTHADPRSDQKNALPDIAPPAPRSM</sequence>
<feature type="transmembrane region" description="Helical" evidence="2">
    <location>
        <begin position="55"/>
        <end position="72"/>
    </location>
</feature>
<evidence type="ECO:0000256" key="2">
    <source>
        <dbReference type="SAM" id="Phobius"/>
    </source>
</evidence>
<feature type="transmembrane region" description="Helical" evidence="2">
    <location>
        <begin position="29"/>
        <end position="49"/>
    </location>
</feature>
<dbReference type="Proteomes" id="UP001185135">
    <property type="component" value="Segment"/>
</dbReference>
<evidence type="ECO:0000313" key="4">
    <source>
        <dbReference type="Proteomes" id="UP001185135"/>
    </source>
</evidence>
<dbReference type="EMBL" id="ON887157">
    <property type="protein sequence ID" value="WBR14565.1"/>
    <property type="molecule type" value="Genomic_DNA"/>
</dbReference>
<evidence type="ECO:0000313" key="3">
    <source>
        <dbReference type="EMBL" id="WBR14565.1"/>
    </source>
</evidence>
<name>A0AA95J6M2_9VIRU</name>
<accession>A0AA95J6M2</accession>
<organism evidence="3 4">
    <name type="scientific">Pandoravirus kuranda</name>
    <dbReference type="NCBI Taxonomy" id="3019033"/>
    <lineage>
        <taxon>Viruses</taxon>
        <taxon>Pandoravirus</taxon>
    </lineage>
</organism>
<proteinExistence type="predicted"/>
<protein>
    <submittedName>
        <fullName evidence="3">Uncharacterized protein</fullName>
    </submittedName>
</protein>
<reference evidence="3" key="1">
    <citation type="submission" date="2022-06" db="EMBL/GenBank/DDBJ databases">
        <authorList>
            <person name="Legendre M."/>
            <person name="Claverie J.-M."/>
            <person name="Alempic J.-M."/>
            <person name="Abergel C."/>
        </authorList>
    </citation>
    <scope>NUCLEOTIDE SEQUENCE</scope>
    <source>
        <strain evidence="3">Kuranda</strain>
    </source>
</reference>
<gene>
    <name evidence="3" type="ORF">pkur_cds_390</name>
</gene>
<feature type="region of interest" description="Disordered" evidence="1">
    <location>
        <begin position="221"/>
        <end position="243"/>
    </location>
</feature>
<keyword evidence="2" id="KW-0812">Transmembrane</keyword>